<dbReference type="Proteomes" id="UP000483820">
    <property type="component" value="Chromosome II"/>
</dbReference>
<evidence type="ECO:0000313" key="4">
    <source>
        <dbReference type="EMBL" id="KAF1764509.1"/>
    </source>
</evidence>
<dbReference type="PANTHER" id="PTHR23236:SF23">
    <property type="entry name" value="RNA-BINDING PROTEIN EEED8.12-RELATED"/>
    <property type="match status" value="1"/>
</dbReference>
<dbReference type="GO" id="GO:0008143">
    <property type="term" value="F:poly(A) binding"/>
    <property type="evidence" value="ECO:0007669"/>
    <property type="project" value="TreeGrafter"/>
</dbReference>
<dbReference type="Pfam" id="PF00076">
    <property type="entry name" value="RRM_1"/>
    <property type="match status" value="1"/>
</dbReference>
<sequence length="184" mass="20272">MSSISNNNNNCNYNSMEEELEAEAAVLKEIQNKLSSMGNVAPPTPEEQKLIDSRSIFVGNVDYGTTVEGVHEHFKDCGEITRITIPKDKTTQRQKNYAFVEFASSASLETAIEKSGLLFRARQIVVTSKRTNKPGMGVSSGGGFRGGREFQKTVFVKYIYVNGSSPNRGFRGAVRGGRGRFSPY</sequence>
<evidence type="ECO:0000256" key="1">
    <source>
        <dbReference type="ARBA" id="ARBA00022884"/>
    </source>
</evidence>
<dbReference type="SMART" id="SM00360">
    <property type="entry name" value="RRM"/>
    <property type="match status" value="1"/>
</dbReference>
<dbReference type="RefSeq" id="XP_053588885.1">
    <property type="nucleotide sequence ID" value="XM_053724691.1"/>
</dbReference>
<accession>A0A6A5HBW6</accession>
<dbReference type="PANTHER" id="PTHR23236">
    <property type="entry name" value="EUKARYOTIC TRANSLATION INITIATION FACTOR 4B/4H"/>
    <property type="match status" value="1"/>
</dbReference>
<dbReference type="InterPro" id="IPR000504">
    <property type="entry name" value="RRM_dom"/>
</dbReference>
<dbReference type="InterPro" id="IPR012677">
    <property type="entry name" value="Nucleotide-bd_a/b_plait_sf"/>
</dbReference>
<dbReference type="CTD" id="78773894"/>
<dbReference type="GeneID" id="78773894"/>
<dbReference type="GO" id="GO:0005634">
    <property type="term" value="C:nucleus"/>
    <property type="evidence" value="ECO:0007669"/>
    <property type="project" value="TreeGrafter"/>
</dbReference>
<evidence type="ECO:0000259" key="3">
    <source>
        <dbReference type="PROSITE" id="PS50102"/>
    </source>
</evidence>
<dbReference type="AlphaFoldDB" id="A0A6A5HBW6"/>
<dbReference type="InterPro" id="IPR035979">
    <property type="entry name" value="RBD_domain_sf"/>
</dbReference>
<name>A0A6A5HBW6_CAERE</name>
<dbReference type="KEGG" id="crq:GCK72_004457"/>
<comment type="caution">
    <text evidence="4">The sequence shown here is derived from an EMBL/GenBank/DDBJ whole genome shotgun (WGS) entry which is preliminary data.</text>
</comment>
<dbReference type="EMBL" id="WUAV01000002">
    <property type="protein sequence ID" value="KAF1764509.1"/>
    <property type="molecule type" value="Genomic_DNA"/>
</dbReference>
<protein>
    <recommendedName>
        <fullName evidence="3">RRM domain-containing protein</fullName>
    </recommendedName>
</protein>
<gene>
    <name evidence="4" type="ORF">GCK72_004457</name>
</gene>
<feature type="domain" description="RRM" evidence="3">
    <location>
        <begin position="54"/>
        <end position="131"/>
    </location>
</feature>
<keyword evidence="1 2" id="KW-0694">RNA-binding</keyword>
<proteinExistence type="predicted"/>
<evidence type="ECO:0000313" key="5">
    <source>
        <dbReference type="Proteomes" id="UP000483820"/>
    </source>
</evidence>
<dbReference type="Gene3D" id="3.30.70.330">
    <property type="match status" value="1"/>
</dbReference>
<evidence type="ECO:0000256" key="2">
    <source>
        <dbReference type="PROSITE-ProRule" id="PRU00176"/>
    </source>
</evidence>
<reference evidence="4 5" key="1">
    <citation type="submission" date="2019-12" db="EMBL/GenBank/DDBJ databases">
        <title>Chromosome-level assembly of the Caenorhabditis remanei genome.</title>
        <authorList>
            <person name="Teterina A.A."/>
            <person name="Willis J.H."/>
            <person name="Phillips P.C."/>
        </authorList>
    </citation>
    <scope>NUCLEOTIDE SEQUENCE [LARGE SCALE GENOMIC DNA]</scope>
    <source>
        <strain evidence="4 5">PX506</strain>
        <tissue evidence="4">Whole organism</tissue>
    </source>
</reference>
<organism evidence="4 5">
    <name type="scientific">Caenorhabditis remanei</name>
    <name type="common">Caenorhabditis vulgaris</name>
    <dbReference type="NCBI Taxonomy" id="31234"/>
    <lineage>
        <taxon>Eukaryota</taxon>
        <taxon>Metazoa</taxon>
        <taxon>Ecdysozoa</taxon>
        <taxon>Nematoda</taxon>
        <taxon>Chromadorea</taxon>
        <taxon>Rhabditida</taxon>
        <taxon>Rhabditina</taxon>
        <taxon>Rhabditomorpha</taxon>
        <taxon>Rhabditoidea</taxon>
        <taxon>Rhabditidae</taxon>
        <taxon>Peloderinae</taxon>
        <taxon>Caenorhabditis</taxon>
    </lineage>
</organism>
<dbReference type="PROSITE" id="PS50102">
    <property type="entry name" value="RRM"/>
    <property type="match status" value="1"/>
</dbReference>
<dbReference type="SUPFAM" id="SSF54928">
    <property type="entry name" value="RNA-binding domain, RBD"/>
    <property type="match status" value="1"/>
</dbReference>